<evidence type="ECO:0000259" key="1">
    <source>
        <dbReference type="Pfam" id="PF00535"/>
    </source>
</evidence>
<reference evidence="2" key="1">
    <citation type="submission" date="2020-10" db="EMBL/GenBank/DDBJ databases">
        <authorList>
            <person name="Gilroy R."/>
        </authorList>
    </citation>
    <scope>NUCLEOTIDE SEQUENCE</scope>
    <source>
        <strain evidence="2">C6-149</strain>
    </source>
</reference>
<dbReference type="EMBL" id="JADIMP010000051">
    <property type="protein sequence ID" value="MBO8441406.1"/>
    <property type="molecule type" value="Genomic_DNA"/>
</dbReference>
<comment type="caution">
    <text evidence="2">The sequence shown here is derived from an EMBL/GenBank/DDBJ whole genome shotgun (WGS) entry which is preliminary data.</text>
</comment>
<dbReference type="Pfam" id="PF00535">
    <property type="entry name" value="Glycos_transf_2"/>
    <property type="match status" value="1"/>
</dbReference>
<evidence type="ECO:0000313" key="3">
    <source>
        <dbReference type="Proteomes" id="UP000823614"/>
    </source>
</evidence>
<feature type="domain" description="Glycosyltransferase 2-like" evidence="1">
    <location>
        <begin position="6"/>
        <end position="154"/>
    </location>
</feature>
<proteinExistence type="predicted"/>
<dbReference type="PANTHER" id="PTHR43685">
    <property type="entry name" value="GLYCOSYLTRANSFERASE"/>
    <property type="match status" value="1"/>
</dbReference>
<name>A0A9D9H7W6_9LACO</name>
<dbReference type="InterPro" id="IPR029044">
    <property type="entry name" value="Nucleotide-diphossugar_trans"/>
</dbReference>
<dbReference type="Gene3D" id="3.90.550.10">
    <property type="entry name" value="Spore Coat Polysaccharide Biosynthesis Protein SpsA, Chain A"/>
    <property type="match status" value="1"/>
</dbReference>
<sequence>MKYVPVVVTFNRCDLLKKSLDSLLNQTVKPQKIVIIDNASTDDTEKVVQNYLNNSDLFHYVKLSENIGGSGGFSRGVKEAMKFHPDWVALSDDDSEYEKNYFETINKERKNYPNVKVFTGTVVHKGTNSIETYQRGMLLRMSTLKGADSKLDQYKHNFYFNFFTFVGVVINADLIQKYGYPKDNYFIWSDDIEYSLRLGQHTKILNLVNTHIYHNDDYQFNDLSKVKPGLQWKEFYGVRNTADIMVNYNGKSLAWIVALYRLAHKSMRVFFKKELGGVPLKGYRWQSFKMITRATFDGLNGKLGKDKIYKP</sequence>
<dbReference type="InterPro" id="IPR001173">
    <property type="entry name" value="Glyco_trans_2-like"/>
</dbReference>
<organism evidence="2 3">
    <name type="scientific">Candidatus Gallilactobacillus intestinavium</name>
    <dbReference type="NCBI Taxonomy" id="2840838"/>
    <lineage>
        <taxon>Bacteria</taxon>
        <taxon>Bacillati</taxon>
        <taxon>Bacillota</taxon>
        <taxon>Bacilli</taxon>
        <taxon>Lactobacillales</taxon>
        <taxon>Lactobacillaceae</taxon>
        <taxon>Lactobacillaceae incertae sedis</taxon>
        <taxon>Candidatus Gallilactobacillus</taxon>
    </lineage>
</organism>
<dbReference type="AlphaFoldDB" id="A0A9D9H7W6"/>
<gene>
    <name evidence="2" type="ORF">IAA89_03045</name>
</gene>
<dbReference type="PANTHER" id="PTHR43685:SF2">
    <property type="entry name" value="GLYCOSYLTRANSFERASE 2-LIKE DOMAIN-CONTAINING PROTEIN"/>
    <property type="match status" value="1"/>
</dbReference>
<reference evidence="2" key="2">
    <citation type="journal article" date="2021" name="PeerJ">
        <title>Extensive microbial diversity within the chicken gut microbiome revealed by metagenomics and culture.</title>
        <authorList>
            <person name="Gilroy R."/>
            <person name="Ravi A."/>
            <person name="Getino M."/>
            <person name="Pursley I."/>
            <person name="Horton D.L."/>
            <person name="Alikhan N.F."/>
            <person name="Baker D."/>
            <person name="Gharbi K."/>
            <person name="Hall N."/>
            <person name="Watson M."/>
            <person name="Adriaenssens E.M."/>
            <person name="Foster-Nyarko E."/>
            <person name="Jarju S."/>
            <person name="Secka A."/>
            <person name="Antonio M."/>
            <person name="Oren A."/>
            <person name="Chaudhuri R.R."/>
            <person name="La Ragione R."/>
            <person name="Hildebrand F."/>
            <person name="Pallen M.J."/>
        </authorList>
    </citation>
    <scope>NUCLEOTIDE SEQUENCE</scope>
    <source>
        <strain evidence="2">C6-149</strain>
    </source>
</reference>
<dbReference type="InterPro" id="IPR050834">
    <property type="entry name" value="Glycosyltransf_2"/>
</dbReference>
<accession>A0A9D9H7W6</accession>
<dbReference type="Proteomes" id="UP000823614">
    <property type="component" value="Unassembled WGS sequence"/>
</dbReference>
<evidence type="ECO:0000313" key="2">
    <source>
        <dbReference type="EMBL" id="MBO8441406.1"/>
    </source>
</evidence>
<protein>
    <submittedName>
        <fullName evidence="2">Glycosyltransferase</fullName>
    </submittedName>
</protein>
<dbReference type="SUPFAM" id="SSF53448">
    <property type="entry name" value="Nucleotide-diphospho-sugar transferases"/>
    <property type="match status" value="1"/>
</dbReference>